<accession>A0A0C3PAL8</accession>
<dbReference type="HOGENOM" id="CLU_166297_0_0_1"/>
<dbReference type="AlphaFoldDB" id="A0A0C3PAL8"/>
<proteinExistence type="predicted"/>
<evidence type="ECO:0000313" key="2">
    <source>
        <dbReference type="EMBL" id="KIO04649.1"/>
    </source>
</evidence>
<name>A0A0C3PAL8_PISTI</name>
<dbReference type="EMBL" id="KN831970">
    <property type="protein sequence ID" value="KIO04649.1"/>
    <property type="molecule type" value="Genomic_DNA"/>
</dbReference>
<evidence type="ECO:0000256" key="1">
    <source>
        <dbReference type="SAM" id="MobiDB-lite"/>
    </source>
</evidence>
<dbReference type="OrthoDB" id="2703559at2759"/>
<sequence length="94" mass="10905">DVVEYSQGIRGKEETHQLDHLILSYMPNHLKTLQTQKQEYLNNEHTEVDEQRFLRNESSNRSNMEMHKVQQEDVKGGPCHQSANNISSRILGSV</sequence>
<gene>
    <name evidence="2" type="ORF">M404DRAFT_1000490</name>
</gene>
<evidence type="ECO:0000313" key="3">
    <source>
        <dbReference type="Proteomes" id="UP000054217"/>
    </source>
</evidence>
<dbReference type="InParanoid" id="A0A0C3PAL8"/>
<feature type="non-terminal residue" evidence="2">
    <location>
        <position position="1"/>
    </location>
</feature>
<keyword evidence="3" id="KW-1185">Reference proteome</keyword>
<protein>
    <submittedName>
        <fullName evidence="2">Uncharacterized protein</fullName>
    </submittedName>
</protein>
<feature type="compositionally biased region" description="Polar residues" evidence="1">
    <location>
        <begin position="81"/>
        <end position="94"/>
    </location>
</feature>
<reference evidence="2 3" key="1">
    <citation type="submission" date="2014-04" db="EMBL/GenBank/DDBJ databases">
        <authorList>
            <consortium name="DOE Joint Genome Institute"/>
            <person name="Kuo A."/>
            <person name="Kohler A."/>
            <person name="Costa M.D."/>
            <person name="Nagy L.G."/>
            <person name="Floudas D."/>
            <person name="Copeland A."/>
            <person name="Barry K.W."/>
            <person name="Cichocki N."/>
            <person name="Veneault-Fourrey C."/>
            <person name="LaButti K."/>
            <person name="Lindquist E.A."/>
            <person name="Lipzen A."/>
            <person name="Lundell T."/>
            <person name="Morin E."/>
            <person name="Murat C."/>
            <person name="Sun H."/>
            <person name="Tunlid A."/>
            <person name="Henrissat B."/>
            <person name="Grigoriev I.V."/>
            <person name="Hibbett D.S."/>
            <person name="Martin F."/>
            <person name="Nordberg H.P."/>
            <person name="Cantor M.N."/>
            <person name="Hua S.X."/>
        </authorList>
    </citation>
    <scope>NUCLEOTIDE SEQUENCE [LARGE SCALE GENOMIC DNA]</scope>
    <source>
        <strain evidence="2 3">Marx 270</strain>
    </source>
</reference>
<organism evidence="2 3">
    <name type="scientific">Pisolithus tinctorius Marx 270</name>
    <dbReference type="NCBI Taxonomy" id="870435"/>
    <lineage>
        <taxon>Eukaryota</taxon>
        <taxon>Fungi</taxon>
        <taxon>Dikarya</taxon>
        <taxon>Basidiomycota</taxon>
        <taxon>Agaricomycotina</taxon>
        <taxon>Agaricomycetes</taxon>
        <taxon>Agaricomycetidae</taxon>
        <taxon>Boletales</taxon>
        <taxon>Sclerodermatineae</taxon>
        <taxon>Pisolithaceae</taxon>
        <taxon>Pisolithus</taxon>
    </lineage>
</organism>
<reference evidence="3" key="2">
    <citation type="submission" date="2015-01" db="EMBL/GenBank/DDBJ databases">
        <title>Evolutionary Origins and Diversification of the Mycorrhizal Mutualists.</title>
        <authorList>
            <consortium name="DOE Joint Genome Institute"/>
            <consortium name="Mycorrhizal Genomics Consortium"/>
            <person name="Kohler A."/>
            <person name="Kuo A."/>
            <person name="Nagy L.G."/>
            <person name="Floudas D."/>
            <person name="Copeland A."/>
            <person name="Barry K.W."/>
            <person name="Cichocki N."/>
            <person name="Veneault-Fourrey C."/>
            <person name="LaButti K."/>
            <person name="Lindquist E.A."/>
            <person name="Lipzen A."/>
            <person name="Lundell T."/>
            <person name="Morin E."/>
            <person name="Murat C."/>
            <person name="Riley R."/>
            <person name="Ohm R."/>
            <person name="Sun H."/>
            <person name="Tunlid A."/>
            <person name="Henrissat B."/>
            <person name="Grigoriev I.V."/>
            <person name="Hibbett D.S."/>
            <person name="Martin F."/>
        </authorList>
    </citation>
    <scope>NUCLEOTIDE SEQUENCE [LARGE SCALE GENOMIC DNA]</scope>
    <source>
        <strain evidence="3">Marx 270</strain>
    </source>
</reference>
<dbReference type="Proteomes" id="UP000054217">
    <property type="component" value="Unassembled WGS sequence"/>
</dbReference>
<feature type="region of interest" description="Disordered" evidence="1">
    <location>
        <begin position="54"/>
        <end position="94"/>
    </location>
</feature>
<feature type="compositionally biased region" description="Basic and acidic residues" evidence="1">
    <location>
        <begin position="64"/>
        <end position="75"/>
    </location>
</feature>